<dbReference type="Proteomes" id="UP000310263">
    <property type="component" value="Unassembled WGS sequence"/>
</dbReference>
<protein>
    <submittedName>
        <fullName evidence="2">MurR/RpiR family transcriptional regulator</fullName>
    </submittedName>
</protein>
<gene>
    <name evidence="2" type="ORF">E5334_00810</name>
</gene>
<comment type="caution">
    <text evidence="2">The sequence shown here is derived from an EMBL/GenBank/DDBJ whole genome shotgun (WGS) entry which is preliminary data.</text>
</comment>
<organism evidence="2 3">
    <name type="scientific">Muricaecibacterium torontonense</name>
    <dbReference type="NCBI Taxonomy" id="3032871"/>
    <lineage>
        <taxon>Bacteria</taxon>
        <taxon>Bacillati</taxon>
        <taxon>Actinomycetota</taxon>
        <taxon>Coriobacteriia</taxon>
        <taxon>Coriobacteriales</taxon>
        <taxon>Atopobiaceae</taxon>
        <taxon>Muricaecibacterium</taxon>
    </lineage>
</organism>
<dbReference type="Gene3D" id="1.10.10.10">
    <property type="entry name" value="Winged helix-like DNA-binding domain superfamily/Winged helix DNA-binding domain"/>
    <property type="match status" value="1"/>
</dbReference>
<reference evidence="2 3" key="1">
    <citation type="submission" date="2019-04" db="EMBL/GenBank/DDBJ databases">
        <title>Microbes associate with the intestines of laboratory mice.</title>
        <authorList>
            <person name="Navarre W."/>
            <person name="Wong E."/>
            <person name="Huang K."/>
            <person name="Tropini C."/>
            <person name="Ng K."/>
            <person name="Yu B."/>
        </authorList>
    </citation>
    <scope>NUCLEOTIDE SEQUENCE [LARGE SCALE GENOMIC DNA]</scope>
    <source>
        <strain evidence="2 3">NM07_P-09</strain>
    </source>
</reference>
<dbReference type="GO" id="GO:0003700">
    <property type="term" value="F:DNA-binding transcription factor activity"/>
    <property type="evidence" value="ECO:0007669"/>
    <property type="project" value="InterPro"/>
</dbReference>
<evidence type="ECO:0000259" key="1">
    <source>
        <dbReference type="PROSITE" id="PS51071"/>
    </source>
</evidence>
<keyword evidence="3" id="KW-1185">Reference proteome</keyword>
<sequence length="283" mass="32178">MGRREKMREGRLNLLPSLFSVYNDNECDETSHLLAKYLLENFDRLDELTVNDLMDAAFVSRSGVRRFCQSIGFGNFSEVRDAFVEWEMFRQYYLSYSLLYSDVKLHLREDLSQMFSDIDRLMTPATTQKLCNDFHEARHVVLLTSDSSSASLINFQRAMTMLKRLVQMVTESAPTTQTVRSLTSEDLLVVVSASGSFAHAQHEQIEASGAKKVFITAAEGARTGEGGLYDGYDQVLAIKPPIVRQSPKHVLYATYGMEYLFDQIQVAYARLFDVTLGNIDIVW</sequence>
<dbReference type="PROSITE" id="PS51071">
    <property type="entry name" value="HTH_RPIR"/>
    <property type="match status" value="1"/>
</dbReference>
<proteinExistence type="predicted"/>
<dbReference type="Pfam" id="PF01418">
    <property type="entry name" value="HTH_6"/>
    <property type="match status" value="1"/>
</dbReference>
<dbReference type="Gene3D" id="3.40.50.10490">
    <property type="entry name" value="Glucose-6-phosphate isomerase like protein, domain 1"/>
    <property type="match status" value="1"/>
</dbReference>
<accession>A0A4S2F3Q9</accession>
<dbReference type="AlphaFoldDB" id="A0A4S2F3Q9"/>
<dbReference type="GO" id="GO:0003677">
    <property type="term" value="F:DNA binding"/>
    <property type="evidence" value="ECO:0007669"/>
    <property type="project" value="InterPro"/>
</dbReference>
<feature type="domain" description="HTH rpiR-type" evidence="1">
    <location>
        <begin position="14"/>
        <end position="90"/>
    </location>
</feature>
<dbReference type="EMBL" id="SRYE01000001">
    <property type="protein sequence ID" value="TGY63092.1"/>
    <property type="molecule type" value="Genomic_DNA"/>
</dbReference>
<dbReference type="InterPro" id="IPR047640">
    <property type="entry name" value="RpiR-like"/>
</dbReference>
<dbReference type="GO" id="GO:0097367">
    <property type="term" value="F:carbohydrate derivative binding"/>
    <property type="evidence" value="ECO:0007669"/>
    <property type="project" value="InterPro"/>
</dbReference>
<dbReference type="PANTHER" id="PTHR30514:SF1">
    <property type="entry name" value="HTH-TYPE TRANSCRIPTIONAL REGULATOR HEXR-RELATED"/>
    <property type="match status" value="1"/>
</dbReference>
<dbReference type="InterPro" id="IPR009057">
    <property type="entry name" value="Homeodomain-like_sf"/>
</dbReference>
<dbReference type="SUPFAM" id="SSF46689">
    <property type="entry name" value="Homeodomain-like"/>
    <property type="match status" value="1"/>
</dbReference>
<name>A0A4S2F3Q9_9ACTN</name>
<evidence type="ECO:0000313" key="2">
    <source>
        <dbReference type="EMBL" id="TGY63092.1"/>
    </source>
</evidence>
<dbReference type="InterPro" id="IPR036388">
    <property type="entry name" value="WH-like_DNA-bd_sf"/>
</dbReference>
<evidence type="ECO:0000313" key="3">
    <source>
        <dbReference type="Proteomes" id="UP000310263"/>
    </source>
</evidence>
<dbReference type="PANTHER" id="PTHR30514">
    <property type="entry name" value="GLUCOKINASE"/>
    <property type="match status" value="1"/>
</dbReference>
<dbReference type="InterPro" id="IPR000281">
    <property type="entry name" value="HTH_RpiR"/>
</dbReference>